<sequence length="652" mass="73093">MARLWCLQQGAHMSVGCGGAGAAASVRNASSSSRRGGGGAAGFAAFPIRRGHLFSGGQVFLRRKEVGGRRQRLLVLVASLRPSDVETGGDVQWPGSTEQQEDDNSYLSMWKRARARQEQERVREAREQNSSATFGRDVLDLPSQQETDQARREQQFAEILKVPAEERDRAEKLQVVTRAAAALAAAQALLADQQATPAPAPARARSTFTAGGLRKWVPTSSVEVNPPALLQHRPSSSADSAAGASFATGLTLGSQATPGPDFWSWTPPPDGKTAYDTPQRAEVGFPKVPMPELLEKEKLQESLTLPLERNASKMEEGLPLAFQSKATPSLPPLQSLLEVEKEKVGEQELQEKPVFKMPELDTETVTAVRQGIQSSGQETSGVHPDGSRWWQEKGTEYQANGVICNWTVRRGVSADESVEWEEKFWDAADSYDYKELGAEKSGRDSKGGVWRELWQEAMWQDSTTGLLHMEKSADKWAKNGVGGEWHEKWKEHYDASGRAEKWADKWSQVDPNTPLEPGHAHVWHERWGEEYDGKGASMKYTDKWAERSEYGGGWTKWGDKWDERFDQQGCGKKQGETWWEGQQGERWNRTWGEGHNGTGWVHKYGKSSSGEHWDTHEQQDTWYERQPHYGFRECFDSSLELRRVGKKKRKKL</sequence>
<reference evidence="7 8" key="1">
    <citation type="submission" date="2024-02" db="EMBL/GenBank/DDBJ databases">
        <authorList>
            <consortium name="ELIXIR-Norway"/>
            <consortium name="Elixir Norway"/>
        </authorList>
    </citation>
    <scope>NUCLEOTIDE SEQUENCE [LARGE SCALE GENOMIC DNA]</scope>
</reference>
<dbReference type="InterPro" id="IPR052495">
    <property type="entry name" value="Alpha-glucan_binding_chloro"/>
</dbReference>
<evidence type="ECO:0000256" key="5">
    <source>
        <dbReference type="ARBA" id="ARBA00038237"/>
    </source>
</evidence>
<keyword evidence="3" id="KW-0934">Plastid</keyword>
<dbReference type="EMBL" id="OZ020097">
    <property type="protein sequence ID" value="CAK9268340.1"/>
    <property type="molecule type" value="Genomic_DNA"/>
</dbReference>
<gene>
    <name evidence="7" type="ORF">CSSPJE1EN1_LOCUS13818</name>
</gene>
<protein>
    <submittedName>
        <fullName evidence="7">Uncharacterized protein</fullName>
    </submittedName>
</protein>
<evidence type="ECO:0000256" key="3">
    <source>
        <dbReference type="ARBA" id="ARBA00022640"/>
    </source>
</evidence>
<feature type="region of interest" description="Disordered" evidence="6">
    <location>
        <begin position="250"/>
        <end position="277"/>
    </location>
</feature>
<proteinExistence type="inferred from homology"/>
<evidence type="ECO:0000313" key="8">
    <source>
        <dbReference type="Proteomes" id="UP001497444"/>
    </source>
</evidence>
<comment type="similarity">
    <text evidence="5">Belongs to the ESV1 family.</text>
</comment>
<evidence type="ECO:0000313" key="7">
    <source>
        <dbReference type="EMBL" id="CAK9268340.1"/>
    </source>
</evidence>
<organism evidence="7 8">
    <name type="scientific">Sphagnum jensenii</name>
    <dbReference type="NCBI Taxonomy" id="128206"/>
    <lineage>
        <taxon>Eukaryota</taxon>
        <taxon>Viridiplantae</taxon>
        <taxon>Streptophyta</taxon>
        <taxon>Embryophyta</taxon>
        <taxon>Bryophyta</taxon>
        <taxon>Sphagnophytina</taxon>
        <taxon>Sphagnopsida</taxon>
        <taxon>Sphagnales</taxon>
        <taxon>Sphagnaceae</taxon>
        <taxon>Sphagnum</taxon>
    </lineage>
</organism>
<evidence type="ECO:0000256" key="2">
    <source>
        <dbReference type="ARBA" id="ARBA00022528"/>
    </source>
</evidence>
<accession>A0ABP0WN87</accession>
<dbReference type="PROSITE" id="PS51257">
    <property type="entry name" value="PROKAR_LIPOPROTEIN"/>
    <property type="match status" value="1"/>
</dbReference>
<keyword evidence="8" id="KW-1185">Reference proteome</keyword>
<keyword evidence="2" id="KW-0150">Chloroplast</keyword>
<dbReference type="PANTHER" id="PTHR34113">
    <property type="entry name" value="INACTIVE PURPLE ACID PHOSPHATASE-LIKE PROTEIN"/>
    <property type="match status" value="1"/>
</dbReference>
<dbReference type="PANTHER" id="PTHR34113:SF2">
    <property type="entry name" value="PROTEIN LIKE EARLY STARVATION, CHLOROPLASTIC"/>
    <property type="match status" value="1"/>
</dbReference>
<evidence type="ECO:0000256" key="1">
    <source>
        <dbReference type="ARBA" id="ARBA00004470"/>
    </source>
</evidence>
<dbReference type="Proteomes" id="UP001497444">
    <property type="component" value="Chromosome 2"/>
</dbReference>
<evidence type="ECO:0000256" key="4">
    <source>
        <dbReference type="ARBA" id="ARBA00022946"/>
    </source>
</evidence>
<feature type="region of interest" description="Disordered" evidence="6">
    <location>
        <begin position="84"/>
        <end position="104"/>
    </location>
</feature>
<keyword evidence="4" id="KW-0809">Transit peptide</keyword>
<evidence type="ECO:0000256" key="6">
    <source>
        <dbReference type="SAM" id="MobiDB-lite"/>
    </source>
</evidence>
<name>A0ABP0WN87_9BRYO</name>
<comment type="subcellular location">
    <subcellularLocation>
        <location evidence="1">Plastid</location>
        <location evidence="1">Chloroplast stroma</location>
    </subcellularLocation>
</comment>